<organism evidence="2 3">
    <name type="scientific">Ensete ventricosum</name>
    <name type="common">Abyssinian banana</name>
    <name type="synonym">Musa ensete</name>
    <dbReference type="NCBI Taxonomy" id="4639"/>
    <lineage>
        <taxon>Eukaryota</taxon>
        <taxon>Viridiplantae</taxon>
        <taxon>Streptophyta</taxon>
        <taxon>Embryophyta</taxon>
        <taxon>Tracheophyta</taxon>
        <taxon>Spermatophyta</taxon>
        <taxon>Magnoliopsida</taxon>
        <taxon>Liliopsida</taxon>
        <taxon>Zingiberales</taxon>
        <taxon>Musaceae</taxon>
        <taxon>Ensete</taxon>
    </lineage>
</organism>
<name>A0A427BAY1_ENSVE</name>
<feature type="region of interest" description="Disordered" evidence="1">
    <location>
        <begin position="70"/>
        <end position="221"/>
    </location>
</feature>
<feature type="compositionally biased region" description="Basic and acidic residues" evidence="1">
    <location>
        <begin position="70"/>
        <end position="79"/>
    </location>
</feature>
<feature type="compositionally biased region" description="Basic and acidic residues" evidence="1">
    <location>
        <begin position="191"/>
        <end position="204"/>
    </location>
</feature>
<feature type="compositionally biased region" description="Basic and acidic residues" evidence="1">
    <location>
        <begin position="106"/>
        <end position="118"/>
    </location>
</feature>
<comment type="caution">
    <text evidence="2">The sequence shown here is derived from an EMBL/GenBank/DDBJ whole genome shotgun (WGS) entry which is preliminary data.</text>
</comment>
<dbReference type="Proteomes" id="UP000287651">
    <property type="component" value="Unassembled WGS sequence"/>
</dbReference>
<feature type="region of interest" description="Disordered" evidence="1">
    <location>
        <begin position="1"/>
        <end position="23"/>
    </location>
</feature>
<evidence type="ECO:0000313" key="2">
    <source>
        <dbReference type="EMBL" id="RRT85637.1"/>
    </source>
</evidence>
<evidence type="ECO:0000313" key="3">
    <source>
        <dbReference type="Proteomes" id="UP000287651"/>
    </source>
</evidence>
<protein>
    <submittedName>
        <fullName evidence="2">Uncharacterized protein</fullName>
    </submittedName>
</protein>
<dbReference type="EMBL" id="AMZH03000084">
    <property type="protein sequence ID" value="RRT85637.1"/>
    <property type="molecule type" value="Genomic_DNA"/>
</dbReference>
<evidence type="ECO:0000256" key="1">
    <source>
        <dbReference type="SAM" id="MobiDB-lite"/>
    </source>
</evidence>
<dbReference type="AlphaFoldDB" id="A0A427BAY1"/>
<proteinExistence type="predicted"/>
<feature type="compositionally biased region" description="Basic and acidic residues" evidence="1">
    <location>
        <begin position="126"/>
        <end position="139"/>
    </location>
</feature>
<accession>A0A427BAY1</accession>
<reference evidence="2 3" key="1">
    <citation type="journal article" date="2014" name="Agronomy (Basel)">
        <title>A Draft Genome Sequence for Ensete ventricosum, the Drought-Tolerant Tree Against Hunger.</title>
        <authorList>
            <person name="Harrison J."/>
            <person name="Moore K.A."/>
            <person name="Paszkiewicz K."/>
            <person name="Jones T."/>
            <person name="Grant M."/>
            <person name="Ambacheew D."/>
            <person name="Muzemil S."/>
            <person name="Studholme D.J."/>
        </authorList>
    </citation>
    <scope>NUCLEOTIDE SEQUENCE [LARGE SCALE GENOMIC DNA]</scope>
</reference>
<gene>
    <name evidence="2" type="ORF">B296_00003622</name>
</gene>
<sequence>MKEQKDLIRLHQRSPGADVGAPGQEVAADKGLEYAGLAAALASDDGHLGEVNGGGVPKLGEDVLKLVHDRDHGVPDRPHSRGRGRAGRGGAVHRPIVLRRPGRGLGHVETRGFRENPKRSGATGERFSRWHREEAEKSRKATPSMEPRSRNTGGTMGNLSFLGAPTREENQDRPIPIRPRHLQIGTRKLKREAVARGHAPEESGGRGTVWGLTKGVPRFEP</sequence>